<name>A0A6V8LNB4_9BACT</name>
<dbReference type="Pfam" id="PF13557">
    <property type="entry name" value="Phenol_MetA_deg"/>
    <property type="match status" value="1"/>
</dbReference>
<feature type="signal peptide" evidence="1">
    <location>
        <begin position="1"/>
        <end position="34"/>
    </location>
</feature>
<evidence type="ECO:0000313" key="3">
    <source>
        <dbReference type="Proteomes" id="UP000494245"/>
    </source>
</evidence>
<proteinExistence type="predicted"/>
<keyword evidence="3" id="KW-1185">Reference proteome</keyword>
<keyword evidence="1" id="KW-0732">Signal</keyword>
<dbReference type="RefSeq" id="WP_173081923.1">
    <property type="nucleotide sequence ID" value="NZ_BLTE01000003.1"/>
</dbReference>
<protein>
    <recommendedName>
        <fullName evidence="4">Protein involved in meta-pathway of phenol degradation</fullName>
    </recommendedName>
</protein>
<feature type="chain" id="PRO_5028818252" description="Protein involved in meta-pathway of phenol degradation" evidence="1">
    <location>
        <begin position="35"/>
        <end position="325"/>
    </location>
</feature>
<reference evidence="2 3" key="2">
    <citation type="submission" date="2020-05" db="EMBL/GenBank/DDBJ databases">
        <title>Draft genome sequence of Desulfovibrio sp. strainFSS-1.</title>
        <authorList>
            <person name="Shimoshige H."/>
            <person name="Kobayashi H."/>
            <person name="Maekawa T."/>
        </authorList>
    </citation>
    <scope>NUCLEOTIDE SEQUENCE [LARGE SCALE GENOMIC DNA]</scope>
    <source>
        <strain evidence="2 3">SIID29052-01</strain>
    </source>
</reference>
<dbReference type="EMBL" id="BLTE01000003">
    <property type="protein sequence ID" value="GFK93164.1"/>
    <property type="molecule type" value="Genomic_DNA"/>
</dbReference>
<evidence type="ECO:0000256" key="1">
    <source>
        <dbReference type="SAM" id="SignalP"/>
    </source>
</evidence>
<gene>
    <name evidence="2" type="ORF">NNJEOMEG_00995</name>
</gene>
<dbReference type="AlphaFoldDB" id="A0A6V8LNB4"/>
<organism evidence="2 3">
    <name type="scientific">Fundidesulfovibrio magnetotacticus</name>
    <dbReference type="NCBI Taxonomy" id="2730080"/>
    <lineage>
        <taxon>Bacteria</taxon>
        <taxon>Pseudomonadati</taxon>
        <taxon>Thermodesulfobacteriota</taxon>
        <taxon>Desulfovibrionia</taxon>
        <taxon>Desulfovibrionales</taxon>
        <taxon>Desulfovibrionaceae</taxon>
        <taxon>Fundidesulfovibrio</taxon>
    </lineage>
</organism>
<accession>A0A6V8LNB4</accession>
<evidence type="ECO:0008006" key="4">
    <source>
        <dbReference type="Google" id="ProtNLM"/>
    </source>
</evidence>
<dbReference type="Proteomes" id="UP000494245">
    <property type="component" value="Unassembled WGS sequence"/>
</dbReference>
<evidence type="ECO:0000313" key="2">
    <source>
        <dbReference type="EMBL" id="GFK93164.1"/>
    </source>
</evidence>
<reference evidence="2 3" key="1">
    <citation type="submission" date="2020-04" db="EMBL/GenBank/DDBJ databases">
        <authorList>
            <consortium name="Desulfovibrio sp. FSS-1 genome sequencing consortium"/>
            <person name="Shimoshige H."/>
            <person name="Kobayashi H."/>
            <person name="Maekawa T."/>
        </authorList>
    </citation>
    <scope>NUCLEOTIDE SEQUENCE [LARGE SCALE GENOMIC DNA]</scope>
    <source>
        <strain evidence="2 3">SIID29052-01</strain>
    </source>
</reference>
<comment type="caution">
    <text evidence="2">The sequence shown here is derived from an EMBL/GenBank/DDBJ whole genome shotgun (WGS) entry which is preliminary data.</text>
</comment>
<sequence>MNRSRKGFSRLLRAAFAVAAALGLLASARTPVLATEGGTSHYIQGSYGDFLMGFIPAEGFYVRNDFIYLAQSMSQTFHGGRIYSKVNAYTSIDLLKLSYVAEVPAMGGYLGLAAGVPIIVNTNVGGSLNIQDQRNRRQYSKTGDGDRGGLSDVFLAPLAAWNFGECHLVVMPTVFFPTGYYDKKVLTNLGMNYYTFDANMAFTWLNAKGYEFSFNAGYMINSRNTATRYTSGNQFHLDWTAAYHYDQRLAFGLVGYVVAQTTPDSGPGASLGAFYSSSAGLGPILSYTASIGGKDVSFIAKWLCDVGAENRMTGNAVYASVAAKF</sequence>
<dbReference type="InterPro" id="IPR025737">
    <property type="entry name" value="FApF"/>
</dbReference>